<evidence type="ECO:0000256" key="1">
    <source>
        <dbReference type="SAM" id="MobiDB-lite"/>
    </source>
</evidence>
<dbReference type="AlphaFoldDB" id="A0A811VK88"/>
<gene>
    <name evidence="2" type="ORF">CCAP1982_LOCUS22534</name>
</gene>
<sequence>MRAQLNRSRQSATEFAKLAVAGGRIANIANNDNKTKMKTTQNVTQPKSTTEDQWAAADKDVAATNFAALSSSLAAVEMIGRRKITGPTKQQGKRIETKNCKMQLANADELTSSEDATSSADTAIILFRRQKKEEIFITIDSLKHFVK</sequence>
<keyword evidence="3" id="KW-1185">Reference proteome</keyword>
<dbReference type="EMBL" id="CAJHJT010000056">
    <property type="protein sequence ID" value="CAD7014533.1"/>
    <property type="molecule type" value="Genomic_DNA"/>
</dbReference>
<proteinExistence type="predicted"/>
<organism evidence="2 3">
    <name type="scientific">Ceratitis capitata</name>
    <name type="common">Mediterranean fruit fly</name>
    <name type="synonym">Tephritis capitata</name>
    <dbReference type="NCBI Taxonomy" id="7213"/>
    <lineage>
        <taxon>Eukaryota</taxon>
        <taxon>Metazoa</taxon>
        <taxon>Ecdysozoa</taxon>
        <taxon>Arthropoda</taxon>
        <taxon>Hexapoda</taxon>
        <taxon>Insecta</taxon>
        <taxon>Pterygota</taxon>
        <taxon>Neoptera</taxon>
        <taxon>Endopterygota</taxon>
        <taxon>Diptera</taxon>
        <taxon>Brachycera</taxon>
        <taxon>Muscomorpha</taxon>
        <taxon>Tephritoidea</taxon>
        <taxon>Tephritidae</taxon>
        <taxon>Ceratitis</taxon>
        <taxon>Ceratitis</taxon>
    </lineage>
</organism>
<accession>A0A811VK88</accession>
<protein>
    <submittedName>
        <fullName evidence="2">(Mediterranean fruit fly) hypothetical protein</fullName>
    </submittedName>
</protein>
<reference evidence="2" key="1">
    <citation type="submission" date="2020-11" db="EMBL/GenBank/DDBJ databases">
        <authorList>
            <person name="Whitehead M."/>
        </authorList>
    </citation>
    <scope>NUCLEOTIDE SEQUENCE</scope>
    <source>
        <strain evidence="2">EGII</strain>
    </source>
</reference>
<name>A0A811VK88_CERCA</name>
<comment type="caution">
    <text evidence="2">The sequence shown here is derived from an EMBL/GenBank/DDBJ whole genome shotgun (WGS) entry which is preliminary data.</text>
</comment>
<dbReference type="Proteomes" id="UP000606786">
    <property type="component" value="Unassembled WGS sequence"/>
</dbReference>
<feature type="region of interest" description="Disordered" evidence="1">
    <location>
        <begin position="31"/>
        <end position="52"/>
    </location>
</feature>
<evidence type="ECO:0000313" key="3">
    <source>
        <dbReference type="Proteomes" id="UP000606786"/>
    </source>
</evidence>
<evidence type="ECO:0000313" key="2">
    <source>
        <dbReference type="EMBL" id="CAD7014533.1"/>
    </source>
</evidence>